<dbReference type="STRING" id="341036.SAMN05660649_02823"/>
<proteinExistence type="predicted"/>
<reference evidence="2" key="1">
    <citation type="submission" date="2016-10" db="EMBL/GenBank/DDBJ databases">
        <authorList>
            <person name="Varghese N."/>
            <person name="Submissions S."/>
        </authorList>
    </citation>
    <scope>NUCLEOTIDE SEQUENCE [LARGE SCALE GENOMIC DNA]</scope>
    <source>
        <strain evidence="2">DSM 17038</strain>
    </source>
</reference>
<protein>
    <submittedName>
        <fullName evidence="1">Uncharacterized protein</fullName>
    </submittedName>
</protein>
<dbReference type="Proteomes" id="UP000199337">
    <property type="component" value="Unassembled WGS sequence"/>
</dbReference>
<keyword evidence="2" id="KW-1185">Reference proteome</keyword>
<evidence type="ECO:0000313" key="1">
    <source>
        <dbReference type="EMBL" id="SFG82628.1"/>
    </source>
</evidence>
<name>A0A1I2UZS6_9FIRM</name>
<dbReference type="EMBL" id="FOOX01000010">
    <property type="protein sequence ID" value="SFG82628.1"/>
    <property type="molecule type" value="Genomic_DNA"/>
</dbReference>
<gene>
    <name evidence="1" type="ORF">SAMN05660649_02823</name>
</gene>
<evidence type="ECO:0000313" key="2">
    <source>
        <dbReference type="Proteomes" id="UP000199337"/>
    </source>
</evidence>
<organism evidence="1 2">
    <name type="scientific">Desulfotruncus arcticus DSM 17038</name>
    <dbReference type="NCBI Taxonomy" id="1121424"/>
    <lineage>
        <taxon>Bacteria</taxon>
        <taxon>Bacillati</taxon>
        <taxon>Bacillota</taxon>
        <taxon>Clostridia</taxon>
        <taxon>Eubacteriales</taxon>
        <taxon>Desulfallaceae</taxon>
        <taxon>Desulfotruncus</taxon>
    </lineage>
</organism>
<dbReference type="OrthoDB" id="9757728at2"/>
<sequence>MSYNKNKPAVLFPLRLEIYDHMEKGYIIRPHKPPLDRPDIIINRPGTVINTPQGPLAGKDIKIPFYRQEIWIRWYPDDCQIFPGVSGITRDEEIAYEIYLKSISNVTDQEIIKQTWASFVRKVGAARARYIADIDHNKLGDKDEALKQFISVGSKLKLLPRTVKLFTFHEKGASFDEKFRFLAEGNPIPEDLVISDPDHPYARWMVDFEEAVAKGMGLKIAGTAKCRQVGDADWLIAVGLKDSADNDAVLEELLIRYKATGRFDILQQDTPTNNTENGKTGFTGIENELSGTDEVMDHNLPQNRAITGGQILAGALGITEAIFTGISNAALTEQRSAMAMASVLWDPFTRGYRDMYMHYQGVHDVVSFRSHPVKWRYLSEHFKKSVLGRGLVPAVRIGQNPYGILPVTCLNEWKSSEEKDKEKIILEEGMARVCAIFKERFMGLALEKDDPPSEYDRLVKTLQLNAVPHRIDLQHVSRHHYSPRFHDHLSTVTCPVAAENDCTKALSYFDSIAKTDYADGPGTSSEVITKLRKEISSQPDSVSLLLRMLQYSAIILENNIIEVINDPKLAKEEKMVAFEGYKAMSLKALDELKLLSDLPVASLATLLKEVMDCLSCRLDAWINSLANIRLTELSLDDETITRNPMLACGQSGSKNIVGVYGWLEKPSHMVSAHQTDGYFQAPCLNQAISGAILRNAALSNDPNNNSTFQINLSSSRVKKAVWFTEGLQKGYRPGELLGYQVERKLHDKNLDRYLLPLRKIYRFTGQNPGDTPGNANLINGEKFIAAADPVSDLNIEFNKEGKPNVTRAEGDKLKAIQSEVSQIRDAVSDLFIAETVYQSVKGNSARAAAWLDVIEGNNTPPRVEVMDTIRSGHPQAQKLMYPLTIKLEDIDEKKIAKPRFMAEPLVAEFCSRELRQDFNYCTVYAGIKLREARDDDSKSVTLAIKPKDDLQMEAIDLVVGGIPELEARARFYIWNQIAAGDSRWSFLGDDFCKSPSYKEFEQRAFITFDYAYDVHALVLMERLPYVRLFLRSAQPLAPEYIGTAVHRDSNDIISHRLDTCILLEQRLTGLLEVYDQCRGNLEYTAELLSSNDDNDPGVMVVLKDMLMYISGLGFKEALLPLPPGSSREANDEIISGLHYLAEKLAGREKEIAVLKANEVLIEHPGKEPIAVQINLDTKSLMKKVITPQGIKWLPLQHEEGAIKLAAVTLYMKNITQAIQKAVGGESMPVYPPFVVKGGVKIAPDRPDYKAVPVRDMLVKYRGVRKNLWVAAKAFPRKLLDSDEIKLYSNEGIHLSLEEARYQALARALPLQNSSIKRWDLFMEKLKQASQTGASPEAARVWSLLDEGCRKMVLSYTGFIRISNVTQQSIIDALNVILGTRDFYAAKYFKNIKLDSDAMMLIKNGIAQLSLNNLMWFNHHLLERIFPGLIEKQISLTEIRQLSIPTQRFTDLHYILPSEGFYVDDGCIITGFLIDEWTDFIPAGSEATAVSFKYETPKAQAPQAILIAVTPRVDPQGLEQWKNEDIAGIIGETIDLMRIRSVSNEKMAGSSLGYFLPALLYHSSFKIPNQSYEQFNGVIDGNFHYLPKN</sequence>
<dbReference type="RefSeq" id="WP_092472027.1">
    <property type="nucleotide sequence ID" value="NZ_FOOX01000010.1"/>
</dbReference>
<accession>A0A1I2UZS6</accession>